<accession>A0ACA9RUR0</accession>
<protein>
    <submittedName>
        <fullName evidence="1">32154_t:CDS:1</fullName>
    </submittedName>
</protein>
<proteinExistence type="predicted"/>
<name>A0ACA9RUR0_9GLOM</name>
<comment type="caution">
    <text evidence="1">The sequence shown here is derived from an EMBL/GenBank/DDBJ whole genome shotgun (WGS) entry which is preliminary data.</text>
</comment>
<gene>
    <name evidence="1" type="ORF">RPERSI_LOCUS23135</name>
</gene>
<sequence>LDKDPQGSNTAFYACKNNCSSGSIVEISSNMNVDDKRIKYEVKKDCYFGPHYQRQNDFTCATCYEKNNSPNLPSPSNPNQPNNPSPNNNSNPTIPNSVQEYFQANNVKKIELENNK</sequence>
<keyword evidence="2" id="KW-1185">Reference proteome</keyword>
<evidence type="ECO:0000313" key="1">
    <source>
        <dbReference type="EMBL" id="CAG8810703.1"/>
    </source>
</evidence>
<dbReference type="Proteomes" id="UP000789920">
    <property type="component" value="Unassembled WGS sequence"/>
</dbReference>
<evidence type="ECO:0000313" key="2">
    <source>
        <dbReference type="Proteomes" id="UP000789920"/>
    </source>
</evidence>
<feature type="non-terminal residue" evidence="1">
    <location>
        <position position="1"/>
    </location>
</feature>
<organism evidence="1 2">
    <name type="scientific">Racocetra persica</name>
    <dbReference type="NCBI Taxonomy" id="160502"/>
    <lineage>
        <taxon>Eukaryota</taxon>
        <taxon>Fungi</taxon>
        <taxon>Fungi incertae sedis</taxon>
        <taxon>Mucoromycota</taxon>
        <taxon>Glomeromycotina</taxon>
        <taxon>Glomeromycetes</taxon>
        <taxon>Diversisporales</taxon>
        <taxon>Gigasporaceae</taxon>
        <taxon>Racocetra</taxon>
    </lineage>
</organism>
<dbReference type="EMBL" id="CAJVQC010071559">
    <property type="protein sequence ID" value="CAG8810703.1"/>
    <property type="molecule type" value="Genomic_DNA"/>
</dbReference>
<reference evidence="1" key="1">
    <citation type="submission" date="2021-06" db="EMBL/GenBank/DDBJ databases">
        <authorList>
            <person name="Kallberg Y."/>
            <person name="Tangrot J."/>
            <person name="Rosling A."/>
        </authorList>
    </citation>
    <scope>NUCLEOTIDE SEQUENCE</scope>
    <source>
        <strain evidence="1">MA461A</strain>
    </source>
</reference>